<feature type="chain" id="PRO_5030160411" evidence="1">
    <location>
        <begin position="18"/>
        <end position="280"/>
    </location>
</feature>
<proteinExistence type="predicted"/>
<sequence>MLRCSLAVAALAVTADAFVAPSLAGALSSRTAAPSSHSFALRQPPTPLGGVACIAESRDAEAAPSSRRDFGRILAGVAAAGALGTPLAAFAEQEQVICKSKANNGAAMGGTECKGVQKLEFRRAYETKGAATKLTGPKNKLSTFYPQINAGYLTLVDLDERWDQYNDSGDGDVIRRRIGTVGSQSPLHNIRKVFEGAVKSVSKRPELSAEEFDELDELFNSLLESFAEIDYNAYSTAFVVTQEVSGNLRLEAKKALGTALSKYKRFIEILEPLNEEEAVA</sequence>
<evidence type="ECO:0000256" key="1">
    <source>
        <dbReference type="SAM" id="SignalP"/>
    </source>
</evidence>
<feature type="signal peptide" evidence="1">
    <location>
        <begin position="1"/>
        <end position="17"/>
    </location>
</feature>
<evidence type="ECO:0000313" key="2">
    <source>
        <dbReference type="EMBL" id="CAD8949002.1"/>
    </source>
</evidence>
<gene>
    <name evidence="2" type="ORF">HAND00432_LOCUS3520</name>
</gene>
<organism evidence="2">
    <name type="scientific">Hemiselmis andersenii</name>
    <name type="common">Cryptophyte alga</name>
    <dbReference type="NCBI Taxonomy" id="464988"/>
    <lineage>
        <taxon>Eukaryota</taxon>
        <taxon>Cryptophyceae</taxon>
        <taxon>Cryptomonadales</taxon>
        <taxon>Hemiselmidaceae</taxon>
        <taxon>Hemiselmis</taxon>
    </lineage>
</organism>
<accession>A0A6U4SMM7</accession>
<name>A0A6U4SMM7_HEMAN</name>
<dbReference type="EMBL" id="HBFX01005773">
    <property type="protein sequence ID" value="CAD8949002.1"/>
    <property type="molecule type" value="Transcribed_RNA"/>
</dbReference>
<dbReference type="AlphaFoldDB" id="A0A6U4SMM7"/>
<reference evidence="2" key="1">
    <citation type="submission" date="2021-01" db="EMBL/GenBank/DDBJ databases">
        <authorList>
            <person name="Corre E."/>
            <person name="Pelletier E."/>
            <person name="Niang G."/>
            <person name="Scheremetjew M."/>
            <person name="Finn R."/>
            <person name="Kale V."/>
            <person name="Holt S."/>
            <person name="Cochrane G."/>
            <person name="Meng A."/>
            <person name="Brown T."/>
            <person name="Cohen L."/>
        </authorList>
    </citation>
    <scope>NUCLEOTIDE SEQUENCE</scope>
    <source>
        <strain evidence="2">CCMP644</strain>
    </source>
</reference>
<protein>
    <submittedName>
        <fullName evidence="2">Uncharacterized protein</fullName>
    </submittedName>
</protein>
<keyword evidence="1" id="KW-0732">Signal</keyword>